<dbReference type="InterPro" id="IPR013658">
    <property type="entry name" value="SGL"/>
</dbReference>
<evidence type="ECO:0000256" key="1">
    <source>
        <dbReference type="ARBA" id="ARBA00022801"/>
    </source>
</evidence>
<comment type="caution">
    <text evidence="3">The sequence shown here is derived from an EMBL/GenBank/DDBJ whole genome shotgun (WGS) entry which is preliminary data.</text>
</comment>
<keyword evidence="4" id="KW-1185">Reference proteome</keyword>
<sequence>MIKKYPAIICLMVIILFTQTGLYAQTKKDSLFAGVERIDPAFDAMITNKFSFEVAGEGFDWCEGPVWVADKEMLLFSDIPKNTVYKWTPKKGIEVYLKPSGYTSTKPRGGEMGSNGLLLNKKGQLILAQDGDRRVALMNAPIQAPKPNFITLANNYKGKRFDSPNDMALRSNGDIYFTDPPYGLEFYIDDTAKDAPYQGVYKLAVDGTVTLLTDTINRPNGIGILPGDTTILISNSESEKAIWYAYDLDKNGLFTNPHIFYDASAIAMEKGGGPDGFKVDSKGNVYSSGPEGIWIFDKTGKVLGKIKINGRVSNCALAYNETVLFVTADDYLLKIRLR</sequence>
<dbReference type="Proteomes" id="UP000598971">
    <property type="component" value="Unassembled WGS sequence"/>
</dbReference>
<dbReference type="InterPro" id="IPR051262">
    <property type="entry name" value="SMP-30/CGR1_Lactonase"/>
</dbReference>
<organism evidence="3 4">
    <name type="scientific">Limnovirga soli</name>
    <dbReference type="NCBI Taxonomy" id="2656915"/>
    <lineage>
        <taxon>Bacteria</taxon>
        <taxon>Pseudomonadati</taxon>
        <taxon>Bacteroidota</taxon>
        <taxon>Chitinophagia</taxon>
        <taxon>Chitinophagales</taxon>
        <taxon>Chitinophagaceae</taxon>
        <taxon>Limnovirga</taxon>
    </lineage>
</organism>
<evidence type="ECO:0000313" key="4">
    <source>
        <dbReference type="Proteomes" id="UP000598971"/>
    </source>
</evidence>
<name>A0A8J8JTA9_9BACT</name>
<accession>A0A8J8JTA9</accession>
<reference evidence="3" key="1">
    <citation type="submission" date="2019-10" db="EMBL/GenBank/DDBJ databases">
        <title>Draft genome sequence of Panacibacter sp. KCS-6.</title>
        <authorList>
            <person name="Yim K.J."/>
        </authorList>
    </citation>
    <scope>NUCLEOTIDE SEQUENCE</scope>
    <source>
        <strain evidence="3">KCS-6</strain>
    </source>
</reference>
<gene>
    <name evidence="3" type="ORF">GD597_03135</name>
</gene>
<dbReference type="SUPFAM" id="SSF63829">
    <property type="entry name" value="Calcium-dependent phosphotriesterase"/>
    <property type="match status" value="1"/>
</dbReference>
<evidence type="ECO:0000259" key="2">
    <source>
        <dbReference type="Pfam" id="PF08450"/>
    </source>
</evidence>
<dbReference type="RefSeq" id="WP_171606361.1">
    <property type="nucleotide sequence ID" value="NZ_WHPF01000002.1"/>
</dbReference>
<dbReference type="Pfam" id="PF08450">
    <property type="entry name" value="SGL"/>
    <property type="match status" value="1"/>
</dbReference>
<dbReference type="AlphaFoldDB" id="A0A8J8JTA9"/>
<dbReference type="Gene3D" id="2.120.10.30">
    <property type="entry name" value="TolB, C-terminal domain"/>
    <property type="match status" value="1"/>
</dbReference>
<evidence type="ECO:0000313" key="3">
    <source>
        <dbReference type="EMBL" id="NNV54439.1"/>
    </source>
</evidence>
<dbReference type="PANTHER" id="PTHR47572:SF4">
    <property type="entry name" value="LACTONASE DRP35"/>
    <property type="match status" value="1"/>
</dbReference>
<keyword evidence="1" id="KW-0378">Hydrolase</keyword>
<proteinExistence type="predicted"/>
<dbReference type="PANTHER" id="PTHR47572">
    <property type="entry name" value="LIPOPROTEIN-RELATED"/>
    <property type="match status" value="1"/>
</dbReference>
<feature type="domain" description="SMP-30/Gluconolactonase/LRE-like region" evidence="2">
    <location>
        <begin position="61"/>
        <end position="328"/>
    </location>
</feature>
<dbReference type="InterPro" id="IPR011042">
    <property type="entry name" value="6-blade_b-propeller_TolB-like"/>
</dbReference>
<dbReference type="GO" id="GO:0016787">
    <property type="term" value="F:hydrolase activity"/>
    <property type="evidence" value="ECO:0007669"/>
    <property type="project" value="UniProtKB-KW"/>
</dbReference>
<dbReference type="EMBL" id="WHPF01000002">
    <property type="protein sequence ID" value="NNV54439.1"/>
    <property type="molecule type" value="Genomic_DNA"/>
</dbReference>
<protein>
    <submittedName>
        <fullName evidence="3">SMP-30/gluconolactonase/LRE family protein</fullName>
    </submittedName>
</protein>